<dbReference type="AlphaFoldDB" id="A0A6A5VTJ8"/>
<dbReference type="Gene3D" id="1.10.3210.10">
    <property type="entry name" value="Hypothetical protein af1432"/>
    <property type="match status" value="1"/>
</dbReference>
<dbReference type="PROSITE" id="PS51831">
    <property type="entry name" value="HD"/>
    <property type="match status" value="1"/>
</dbReference>
<dbReference type="InterPro" id="IPR003607">
    <property type="entry name" value="HD/PDEase_dom"/>
</dbReference>
<keyword evidence="3" id="KW-1185">Reference proteome</keyword>
<dbReference type="InterPro" id="IPR017771">
    <property type="entry name" value="Cyanamide_hydratase_HD"/>
</dbReference>
<organism evidence="2 3">
    <name type="scientific">Amniculicola lignicola CBS 123094</name>
    <dbReference type="NCBI Taxonomy" id="1392246"/>
    <lineage>
        <taxon>Eukaryota</taxon>
        <taxon>Fungi</taxon>
        <taxon>Dikarya</taxon>
        <taxon>Ascomycota</taxon>
        <taxon>Pezizomycotina</taxon>
        <taxon>Dothideomycetes</taxon>
        <taxon>Pleosporomycetidae</taxon>
        <taxon>Pleosporales</taxon>
        <taxon>Amniculicolaceae</taxon>
        <taxon>Amniculicola</taxon>
    </lineage>
</organism>
<dbReference type="Proteomes" id="UP000799779">
    <property type="component" value="Unassembled WGS sequence"/>
</dbReference>
<reference evidence="2" key="1">
    <citation type="journal article" date="2020" name="Stud. Mycol.">
        <title>101 Dothideomycetes genomes: a test case for predicting lifestyles and emergence of pathogens.</title>
        <authorList>
            <person name="Haridas S."/>
            <person name="Albert R."/>
            <person name="Binder M."/>
            <person name="Bloem J."/>
            <person name="Labutti K."/>
            <person name="Salamov A."/>
            <person name="Andreopoulos B."/>
            <person name="Baker S."/>
            <person name="Barry K."/>
            <person name="Bills G."/>
            <person name="Bluhm B."/>
            <person name="Cannon C."/>
            <person name="Castanera R."/>
            <person name="Culley D."/>
            <person name="Daum C."/>
            <person name="Ezra D."/>
            <person name="Gonzalez J."/>
            <person name="Henrissat B."/>
            <person name="Kuo A."/>
            <person name="Liang C."/>
            <person name="Lipzen A."/>
            <person name="Lutzoni F."/>
            <person name="Magnuson J."/>
            <person name="Mondo S."/>
            <person name="Nolan M."/>
            <person name="Ohm R."/>
            <person name="Pangilinan J."/>
            <person name="Park H.-J."/>
            <person name="Ramirez L."/>
            <person name="Alfaro M."/>
            <person name="Sun H."/>
            <person name="Tritt A."/>
            <person name="Yoshinaga Y."/>
            <person name="Zwiers L.-H."/>
            <person name="Turgeon B."/>
            <person name="Goodwin S."/>
            <person name="Spatafora J."/>
            <person name="Crous P."/>
            <person name="Grigoriev I."/>
        </authorList>
    </citation>
    <scope>NUCLEOTIDE SEQUENCE</scope>
    <source>
        <strain evidence="2">CBS 123094</strain>
    </source>
</reference>
<sequence>MSDGTKNQELVRDGWTAVPRSQAKMLANVDKNRPAKIAVNQIKLPDTEVVKKTYEYAKRELPMQTFNHSLRVYYYGAAIVKFHLPQFEPLLETYFLTCLLHDIGTTNTNLQATRMSFEFHGGFLALNLLQQYGAAKSQAESVCEAIIRHQDLGDSGEISSVGQLIQLATVFDNMGINPHLIDSSTIESVVAAFPRHQWSSCFAATIREEVGLKPWCHTTSIEDFATGVENNKLMYKYD</sequence>
<evidence type="ECO:0000313" key="3">
    <source>
        <dbReference type="Proteomes" id="UP000799779"/>
    </source>
</evidence>
<dbReference type="EMBL" id="ML977728">
    <property type="protein sequence ID" value="KAF1993132.1"/>
    <property type="molecule type" value="Genomic_DNA"/>
</dbReference>
<gene>
    <name evidence="2" type="ORF">P154DRAFT_97592</name>
</gene>
<evidence type="ECO:0000313" key="2">
    <source>
        <dbReference type="EMBL" id="KAF1993132.1"/>
    </source>
</evidence>
<dbReference type="Pfam" id="PF01966">
    <property type="entry name" value="HD"/>
    <property type="match status" value="1"/>
</dbReference>
<dbReference type="PANTHER" id="PTHR35569:SF1">
    <property type="entry name" value="CYANAMIDE HYDRATASE DDI2-RELATED"/>
    <property type="match status" value="1"/>
</dbReference>
<dbReference type="CDD" id="cd00077">
    <property type="entry name" value="HDc"/>
    <property type="match status" value="1"/>
</dbReference>
<dbReference type="InterPro" id="IPR006674">
    <property type="entry name" value="HD_domain"/>
</dbReference>
<dbReference type="NCBIfam" id="TIGR03401">
    <property type="entry name" value="cyanamide_fam"/>
    <property type="match status" value="1"/>
</dbReference>
<accession>A0A6A5VTJ8</accession>
<protein>
    <submittedName>
        <fullName evidence="2">Cyanamide hydratase</fullName>
    </submittedName>
</protein>
<proteinExistence type="predicted"/>
<name>A0A6A5VTJ8_9PLEO</name>
<dbReference type="PANTHER" id="PTHR35569">
    <property type="entry name" value="CYANAMIDE HYDRATASE DDI2-RELATED"/>
    <property type="match status" value="1"/>
</dbReference>
<evidence type="ECO:0000259" key="1">
    <source>
        <dbReference type="PROSITE" id="PS51831"/>
    </source>
</evidence>
<feature type="domain" description="HD" evidence="1">
    <location>
        <begin position="65"/>
        <end position="174"/>
    </location>
</feature>
<dbReference type="SUPFAM" id="SSF109604">
    <property type="entry name" value="HD-domain/PDEase-like"/>
    <property type="match status" value="1"/>
</dbReference>
<dbReference type="OrthoDB" id="409121at2759"/>